<keyword evidence="3" id="KW-0808">Transferase</keyword>
<feature type="domain" description="Protein kinase" evidence="9">
    <location>
        <begin position="33"/>
        <end position="302"/>
    </location>
</feature>
<evidence type="ECO:0000256" key="4">
    <source>
        <dbReference type="ARBA" id="ARBA00022741"/>
    </source>
</evidence>
<keyword evidence="6 7" id="KW-0067">ATP-binding</keyword>
<evidence type="ECO:0000256" key="2">
    <source>
        <dbReference type="ARBA" id="ARBA00022527"/>
    </source>
</evidence>
<dbReference type="PROSITE" id="PS50011">
    <property type="entry name" value="PROTEIN_KINASE_DOM"/>
    <property type="match status" value="1"/>
</dbReference>
<keyword evidence="4 7" id="KW-0547">Nucleotide-binding</keyword>
<keyword evidence="5 10" id="KW-0418">Kinase</keyword>
<dbReference type="PROSITE" id="PS00108">
    <property type="entry name" value="PROTEIN_KINASE_ST"/>
    <property type="match status" value="1"/>
</dbReference>
<dbReference type="RefSeq" id="WP_348264440.1">
    <property type="nucleotide sequence ID" value="NZ_CP121196.1"/>
</dbReference>
<dbReference type="InterPro" id="IPR017441">
    <property type="entry name" value="Protein_kinase_ATP_BS"/>
</dbReference>
<evidence type="ECO:0000256" key="8">
    <source>
        <dbReference type="SAM" id="Phobius"/>
    </source>
</evidence>
<dbReference type="PANTHER" id="PTHR43289">
    <property type="entry name" value="MITOGEN-ACTIVATED PROTEIN KINASE KINASE KINASE 20-RELATED"/>
    <property type="match status" value="1"/>
</dbReference>
<keyword evidence="8" id="KW-0812">Transmembrane</keyword>
<dbReference type="SUPFAM" id="SSF82171">
    <property type="entry name" value="DPP6 N-terminal domain-like"/>
    <property type="match status" value="1"/>
</dbReference>
<evidence type="ECO:0000313" key="10">
    <source>
        <dbReference type="EMBL" id="XBH19224.1"/>
    </source>
</evidence>
<dbReference type="GO" id="GO:0005524">
    <property type="term" value="F:ATP binding"/>
    <property type="evidence" value="ECO:0007669"/>
    <property type="project" value="UniProtKB-UniRule"/>
</dbReference>
<evidence type="ECO:0000256" key="5">
    <source>
        <dbReference type="ARBA" id="ARBA00022777"/>
    </source>
</evidence>
<dbReference type="EMBL" id="CP121196">
    <property type="protein sequence ID" value="XBH19224.1"/>
    <property type="molecule type" value="Genomic_DNA"/>
</dbReference>
<protein>
    <recommendedName>
        <fullName evidence="1">non-specific serine/threonine protein kinase</fullName>
        <ecNumber evidence="1">2.7.11.1</ecNumber>
    </recommendedName>
</protein>
<keyword evidence="8" id="KW-0472">Membrane</keyword>
<organism evidence="10">
    <name type="scientific">Telmatobacter sp. DSM 110680</name>
    <dbReference type="NCBI Taxonomy" id="3036704"/>
    <lineage>
        <taxon>Bacteria</taxon>
        <taxon>Pseudomonadati</taxon>
        <taxon>Acidobacteriota</taxon>
        <taxon>Terriglobia</taxon>
        <taxon>Terriglobales</taxon>
        <taxon>Acidobacteriaceae</taxon>
        <taxon>Telmatobacter</taxon>
    </lineage>
</organism>
<dbReference type="InterPro" id="IPR011659">
    <property type="entry name" value="WD40"/>
</dbReference>
<dbReference type="Pfam" id="PF07676">
    <property type="entry name" value="PD40"/>
    <property type="match status" value="3"/>
</dbReference>
<dbReference type="InterPro" id="IPR000719">
    <property type="entry name" value="Prot_kinase_dom"/>
</dbReference>
<dbReference type="InterPro" id="IPR011042">
    <property type="entry name" value="6-blade_b-propeller_TolB-like"/>
</dbReference>
<sequence length="895" mass="97309">MPVLSIRYGHCFMAWGDIIAQMPLNPRQVIDHYEIVALIGSGGMGEVYRARDTRLNRDVAIKVLPGLSTAEPERLHRFEQEARAAAALNHPNILAVYQMGMHQGAPYLVSELLEGETLRDRLKRGALPVRKVVDYGVQIAKGLAAAHEKGIIHRDLKPENLFLTKDGQAKILDFGLARLTQPRESELVQSAHEVQTVAGMLMGSMGYMSPEQVRGKVADQRSDIFTFCAVLYEMLTGKRAFQKATSIDAMTAILNEEPTPLSQVVPNIPPAIERVVQRGLEKNPEQRFQSASDLGFALEAAVDPAQSMYTSSYRLEPKRAARSRTRVLLLAAGALVILGIIGYLWMRPVPEPQVANYVQLTHDGSQKSLIGTDGSRIFLSVLTSGAEDTATIPIAGGEPTRITLPSPNMSPVDLSPDGASFLVVNGTGYPATGPFWSLPILGDSPRRLGEAAGHVGEWSADGNQLVFGKGQEVYLANGDGTNIRKLTTMKNLVSGISISKDGSRVQVETQEISQSGTSVVVGERSIWEVSASGSSPRPLIPNWQNSNDECCGRWTADGNFFVFQSGGQIWALAGEGRFLQRRAKPVQLTFSPMQLQSPLPSKDGKKLFVVGMTFRGELTSVDVKTGKPSLYLGGISADWIDASRDGKQVVYVSYPQGDLWRCNADGSGRVQLSFSPVKPVLPRWSPDGQTILFFEFPDGPSKPGKIYEIPASGGSPRQLIPDDMQNEQDPTWSADGKQIAFAGDANDALVQSNGPAIKILNVETGKVSPLSGSQGMFSPRWSPDGRYIAAMSSDSRKLMLFDFQTQSWKQIGSGTLSWLNWSRDGQYIFVKDLSGKGSVERIRVPDGKVEQLVDLKDFVLTGLGGGAVSVAPDGSPLLLRDRGTQDVYALDWVQP</sequence>
<evidence type="ECO:0000256" key="1">
    <source>
        <dbReference type="ARBA" id="ARBA00012513"/>
    </source>
</evidence>
<evidence type="ECO:0000259" key="9">
    <source>
        <dbReference type="PROSITE" id="PS50011"/>
    </source>
</evidence>
<gene>
    <name evidence="10" type="ORF">P8935_07880</name>
</gene>
<dbReference type="SUPFAM" id="SSF69304">
    <property type="entry name" value="Tricorn protease N-terminal domain"/>
    <property type="match status" value="1"/>
</dbReference>
<dbReference type="AlphaFoldDB" id="A0AAU7DPH8"/>
<dbReference type="CDD" id="cd14014">
    <property type="entry name" value="STKc_PknB_like"/>
    <property type="match status" value="1"/>
</dbReference>
<dbReference type="Gene3D" id="2.120.10.30">
    <property type="entry name" value="TolB, C-terminal domain"/>
    <property type="match status" value="3"/>
</dbReference>
<proteinExistence type="predicted"/>
<feature type="binding site" evidence="7">
    <location>
        <position position="62"/>
    </location>
    <ligand>
        <name>ATP</name>
        <dbReference type="ChEBI" id="CHEBI:30616"/>
    </ligand>
</feature>
<evidence type="ECO:0000256" key="6">
    <source>
        <dbReference type="ARBA" id="ARBA00022840"/>
    </source>
</evidence>
<dbReference type="SMART" id="SM00220">
    <property type="entry name" value="S_TKc"/>
    <property type="match status" value="1"/>
</dbReference>
<dbReference type="Gene3D" id="3.30.200.20">
    <property type="entry name" value="Phosphorylase Kinase, domain 1"/>
    <property type="match status" value="1"/>
</dbReference>
<dbReference type="InterPro" id="IPR008271">
    <property type="entry name" value="Ser/Thr_kinase_AS"/>
</dbReference>
<feature type="transmembrane region" description="Helical" evidence="8">
    <location>
        <begin position="327"/>
        <end position="346"/>
    </location>
</feature>
<reference evidence="10" key="1">
    <citation type="submission" date="2023-03" db="EMBL/GenBank/DDBJ databases">
        <title>Edaphobacter sp.</title>
        <authorList>
            <person name="Huber K.J."/>
            <person name="Papendorf J."/>
            <person name="Pilke C."/>
            <person name="Bunk B."/>
            <person name="Sproeer C."/>
            <person name="Pester M."/>
        </authorList>
    </citation>
    <scope>NUCLEOTIDE SEQUENCE</scope>
    <source>
        <strain evidence="10">DSM 110680</strain>
    </source>
</reference>
<keyword evidence="8" id="KW-1133">Transmembrane helix</keyword>
<dbReference type="FunFam" id="1.10.510.10:FF:000021">
    <property type="entry name" value="Serine/threonine protein kinase"/>
    <property type="match status" value="1"/>
</dbReference>
<dbReference type="GO" id="GO:0004674">
    <property type="term" value="F:protein serine/threonine kinase activity"/>
    <property type="evidence" value="ECO:0007669"/>
    <property type="project" value="UniProtKB-KW"/>
</dbReference>
<accession>A0AAU7DPH8</accession>
<keyword evidence="2" id="KW-0723">Serine/threonine-protein kinase</keyword>
<name>A0AAU7DPH8_9BACT</name>
<dbReference type="InterPro" id="IPR011009">
    <property type="entry name" value="Kinase-like_dom_sf"/>
</dbReference>
<evidence type="ECO:0000256" key="3">
    <source>
        <dbReference type="ARBA" id="ARBA00022679"/>
    </source>
</evidence>
<dbReference type="Pfam" id="PF00069">
    <property type="entry name" value="Pkinase"/>
    <property type="match status" value="1"/>
</dbReference>
<evidence type="ECO:0000256" key="7">
    <source>
        <dbReference type="PROSITE-ProRule" id="PRU10141"/>
    </source>
</evidence>
<dbReference type="SUPFAM" id="SSF56112">
    <property type="entry name" value="Protein kinase-like (PK-like)"/>
    <property type="match status" value="1"/>
</dbReference>
<dbReference type="EC" id="2.7.11.1" evidence="1"/>
<dbReference type="PROSITE" id="PS00107">
    <property type="entry name" value="PROTEIN_KINASE_ATP"/>
    <property type="match status" value="1"/>
</dbReference>
<dbReference type="Gene3D" id="1.10.510.10">
    <property type="entry name" value="Transferase(Phosphotransferase) domain 1"/>
    <property type="match status" value="1"/>
</dbReference>
<dbReference type="PANTHER" id="PTHR43289:SF34">
    <property type="entry name" value="SERINE_THREONINE-PROTEIN KINASE YBDM-RELATED"/>
    <property type="match status" value="1"/>
</dbReference>